<name>A0A9P5XYA7_9AGAR</name>
<proteinExistence type="predicted"/>
<comment type="caution">
    <text evidence="2">The sequence shown here is derived from an EMBL/GenBank/DDBJ whole genome shotgun (WGS) entry which is preliminary data.</text>
</comment>
<dbReference type="PROSITE" id="PS51257">
    <property type="entry name" value="PROKAR_LIPOPROTEIN"/>
    <property type="match status" value="1"/>
</dbReference>
<reference evidence="2" key="1">
    <citation type="submission" date="2020-11" db="EMBL/GenBank/DDBJ databases">
        <authorList>
            <consortium name="DOE Joint Genome Institute"/>
            <person name="Ahrendt S."/>
            <person name="Riley R."/>
            <person name="Andreopoulos W."/>
            <person name="Labutti K."/>
            <person name="Pangilinan J."/>
            <person name="Ruiz-Duenas F.J."/>
            <person name="Barrasa J.M."/>
            <person name="Sanchez-Garcia M."/>
            <person name="Camarero S."/>
            <person name="Miyauchi S."/>
            <person name="Serrano A."/>
            <person name="Linde D."/>
            <person name="Babiker R."/>
            <person name="Drula E."/>
            <person name="Ayuso-Fernandez I."/>
            <person name="Pacheco R."/>
            <person name="Padilla G."/>
            <person name="Ferreira P."/>
            <person name="Barriuso J."/>
            <person name="Kellner H."/>
            <person name="Castanera R."/>
            <person name="Alfaro M."/>
            <person name="Ramirez L."/>
            <person name="Pisabarro A.G."/>
            <person name="Kuo A."/>
            <person name="Tritt A."/>
            <person name="Lipzen A."/>
            <person name="He G."/>
            <person name="Yan M."/>
            <person name="Ng V."/>
            <person name="Cullen D."/>
            <person name="Martin F."/>
            <person name="Rosso M.-N."/>
            <person name="Henrissat B."/>
            <person name="Hibbett D."/>
            <person name="Martinez A.T."/>
            <person name="Grigoriev I.V."/>
        </authorList>
    </citation>
    <scope>NUCLEOTIDE SEQUENCE</scope>
    <source>
        <strain evidence="2">CBS 247.69</strain>
    </source>
</reference>
<keyword evidence="1" id="KW-0812">Transmembrane</keyword>
<sequence>MGVSSSRCQDIDDCRTLISIIWSCIATLVACTWVSVHPNVPSPHHGTTTLVLRRMRLMLLAIIAPEIIVLWALRQRMVARDLRKKFDIPVVYGFFVSMGGVVQPEGYNLHPVASHLLAEEVEMKKYDRGNGVASRPQTVVGGIRIPVEFLVHIQEIIDIDHREIRDRSEGDGISKGIAFLQTLWFMVQCIARARQHLPLTEFEVVTLAFASLNVVIRLIRTVEQTYGYRISYKRSRRRKRTYQGQRQQLRVPLRGINS</sequence>
<organism evidence="2 3">
    <name type="scientific">Collybia nuda</name>
    <dbReference type="NCBI Taxonomy" id="64659"/>
    <lineage>
        <taxon>Eukaryota</taxon>
        <taxon>Fungi</taxon>
        <taxon>Dikarya</taxon>
        <taxon>Basidiomycota</taxon>
        <taxon>Agaricomycotina</taxon>
        <taxon>Agaricomycetes</taxon>
        <taxon>Agaricomycetidae</taxon>
        <taxon>Agaricales</taxon>
        <taxon>Tricholomatineae</taxon>
        <taxon>Clitocybaceae</taxon>
        <taxon>Collybia</taxon>
    </lineage>
</organism>
<keyword evidence="1" id="KW-1133">Transmembrane helix</keyword>
<evidence type="ECO:0000256" key="1">
    <source>
        <dbReference type="SAM" id="Phobius"/>
    </source>
</evidence>
<feature type="transmembrane region" description="Helical" evidence="1">
    <location>
        <begin position="16"/>
        <end position="35"/>
    </location>
</feature>
<dbReference type="Proteomes" id="UP000807353">
    <property type="component" value="Unassembled WGS sequence"/>
</dbReference>
<dbReference type="OrthoDB" id="9451547at2759"/>
<dbReference type="AlphaFoldDB" id="A0A9P5XYA7"/>
<keyword evidence="3" id="KW-1185">Reference proteome</keyword>
<keyword evidence="1" id="KW-0472">Membrane</keyword>
<evidence type="ECO:0000313" key="2">
    <source>
        <dbReference type="EMBL" id="KAF9457846.1"/>
    </source>
</evidence>
<dbReference type="EMBL" id="MU150356">
    <property type="protein sequence ID" value="KAF9457846.1"/>
    <property type="molecule type" value="Genomic_DNA"/>
</dbReference>
<gene>
    <name evidence="2" type="ORF">BDZ94DRAFT_163299</name>
</gene>
<protein>
    <submittedName>
        <fullName evidence="2">Uncharacterized protein</fullName>
    </submittedName>
</protein>
<dbReference type="PANTHER" id="PTHR35043:SF7">
    <property type="entry name" value="TRANSCRIPTION FACTOR DOMAIN-CONTAINING PROTEIN"/>
    <property type="match status" value="1"/>
</dbReference>
<accession>A0A9P5XYA7</accession>
<dbReference type="PANTHER" id="PTHR35043">
    <property type="entry name" value="TRANSCRIPTION FACTOR DOMAIN-CONTAINING PROTEIN"/>
    <property type="match status" value="1"/>
</dbReference>
<evidence type="ECO:0000313" key="3">
    <source>
        <dbReference type="Proteomes" id="UP000807353"/>
    </source>
</evidence>
<feature type="transmembrane region" description="Helical" evidence="1">
    <location>
        <begin position="55"/>
        <end position="73"/>
    </location>
</feature>